<dbReference type="GO" id="GO:0003723">
    <property type="term" value="F:RNA binding"/>
    <property type="evidence" value="ECO:0007669"/>
    <property type="project" value="InterPro"/>
</dbReference>
<evidence type="ECO:0000313" key="4">
    <source>
        <dbReference type="EMBL" id="KOO23332.1"/>
    </source>
</evidence>
<comment type="caution">
    <text evidence="4">The sequence shown here is derived from an EMBL/GenBank/DDBJ whole genome shotgun (WGS) entry which is preliminary data.</text>
</comment>
<name>A0A0M0JAE1_9EUKA</name>
<dbReference type="PROSITE" id="PS50984">
    <property type="entry name" value="TRUD"/>
    <property type="match status" value="1"/>
</dbReference>
<dbReference type="PANTHER" id="PTHR13326:SF21">
    <property type="entry name" value="PSEUDOURIDYLATE SYNTHASE PUS7L"/>
    <property type="match status" value="1"/>
</dbReference>
<accession>A0A0M0JAE1</accession>
<dbReference type="Pfam" id="PF01142">
    <property type="entry name" value="TruD"/>
    <property type="match status" value="1"/>
</dbReference>
<evidence type="ECO:0000313" key="5">
    <source>
        <dbReference type="Proteomes" id="UP000037460"/>
    </source>
</evidence>
<protein>
    <submittedName>
        <fullName evidence="4">Pseudouridylate synthase 7-like protein</fullName>
    </submittedName>
</protein>
<dbReference type="GO" id="GO:0005634">
    <property type="term" value="C:nucleus"/>
    <property type="evidence" value="ECO:0007669"/>
    <property type="project" value="TreeGrafter"/>
</dbReference>
<evidence type="ECO:0000256" key="2">
    <source>
        <dbReference type="ARBA" id="ARBA00023235"/>
    </source>
</evidence>
<dbReference type="CDD" id="cd02576">
    <property type="entry name" value="PseudoU_synth_ScPUS7"/>
    <property type="match status" value="1"/>
</dbReference>
<organism evidence="4 5">
    <name type="scientific">Chrysochromulina tobinii</name>
    <dbReference type="NCBI Taxonomy" id="1460289"/>
    <lineage>
        <taxon>Eukaryota</taxon>
        <taxon>Haptista</taxon>
        <taxon>Haptophyta</taxon>
        <taxon>Prymnesiophyceae</taxon>
        <taxon>Prymnesiales</taxon>
        <taxon>Chrysochromulinaceae</taxon>
        <taxon>Chrysochromulina</taxon>
    </lineage>
</organism>
<dbReference type="Gene3D" id="3.30.2350.20">
    <property type="entry name" value="TruD, catalytic domain"/>
    <property type="match status" value="2"/>
</dbReference>
<dbReference type="GO" id="GO:0001522">
    <property type="term" value="P:pseudouridine synthesis"/>
    <property type="evidence" value="ECO:0007669"/>
    <property type="project" value="InterPro"/>
</dbReference>
<dbReference type="SUPFAM" id="SSF55120">
    <property type="entry name" value="Pseudouridine synthase"/>
    <property type="match status" value="1"/>
</dbReference>
<evidence type="ECO:0000256" key="1">
    <source>
        <dbReference type="ARBA" id="ARBA00007953"/>
    </source>
</evidence>
<dbReference type="GO" id="GO:0009982">
    <property type="term" value="F:pseudouridine synthase activity"/>
    <property type="evidence" value="ECO:0007669"/>
    <property type="project" value="InterPro"/>
</dbReference>
<dbReference type="PIRSF" id="PIRSF037016">
    <property type="entry name" value="Pseudouridin_synth_euk_prd"/>
    <property type="match status" value="1"/>
</dbReference>
<evidence type="ECO:0000259" key="3">
    <source>
        <dbReference type="PROSITE" id="PS50984"/>
    </source>
</evidence>
<dbReference type="NCBIfam" id="TIGR00094">
    <property type="entry name" value="tRNA_TruD_broad"/>
    <property type="match status" value="1"/>
</dbReference>
<dbReference type="Proteomes" id="UP000037460">
    <property type="component" value="Unassembled WGS sequence"/>
</dbReference>
<dbReference type="EMBL" id="JWZX01003203">
    <property type="protein sequence ID" value="KOO23332.1"/>
    <property type="molecule type" value="Genomic_DNA"/>
</dbReference>
<dbReference type="AlphaFoldDB" id="A0A0M0JAE1"/>
<keyword evidence="5" id="KW-1185">Reference proteome</keyword>
<gene>
    <name evidence="4" type="ORF">Ctob_000215</name>
</gene>
<comment type="similarity">
    <text evidence="1">Belongs to the pseudouridine synthase TruD family.</text>
</comment>
<reference evidence="5" key="1">
    <citation type="journal article" date="2015" name="PLoS Genet.">
        <title>Genome Sequence and Transcriptome Analyses of Chrysochromulina tobin: Metabolic Tools for Enhanced Algal Fitness in the Prominent Order Prymnesiales (Haptophyceae).</title>
        <authorList>
            <person name="Hovde B.T."/>
            <person name="Deodato C.R."/>
            <person name="Hunsperger H.M."/>
            <person name="Ryken S.A."/>
            <person name="Yost W."/>
            <person name="Jha R.K."/>
            <person name="Patterson J."/>
            <person name="Monnat R.J. Jr."/>
            <person name="Barlow S.B."/>
            <person name="Starkenburg S.R."/>
            <person name="Cattolico R.A."/>
        </authorList>
    </citation>
    <scope>NUCLEOTIDE SEQUENCE</scope>
    <source>
        <strain evidence="5">CCMP291</strain>
    </source>
</reference>
<keyword evidence="2" id="KW-0413">Isomerase</keyword>
<dbReference type="InterPro" id="IPR011760">
    <property type="entry name" value="PsdUridine_synth_TruD_insert"/>
</dbReference>
<sequence length="460" mass="50689">MRQPRCSAAQLSQLSADAERSVGICEYVSQALPGLGGVVKARPSDFQVNEISIAGNEVIISEAAIDEGRADEQSESTDDAPDQFTRFTLRKERMDTFGAIAEMARQLEVPARSFGFAGLKDFRAVTTQEMTVRGVPPAAVRVLVHSHLQVSSCRKVARSLRLGQLSGNRFRIVLRSCHGTAAEVEAALSALARRGFVNYFGMQRFGETAARNDEVGKHLLLGQYAAAVDALLKPRPDDARTGGAEAEAREAWERSNDVRTVLKLMPRVRSVEREVLSALARTLGETQTLSYEERCRLAVLSLPLNLRRLLAHAYFSRLWNLAASERLRQHGLRRALEGEFVLPRGKRFARLMRRGSGARRDAVHVVTAEEAAAGTYSVRRVVLPLPGRLIEMPRTAVKDAVSLNEISEFKNLSLVTAGSALGAHDVFLQFDLPPGAYATIALREVQKENPAPTRKTHIRF</sequence>
<dbReference type="InterPro" id="IPR001656">
    <property type="entry name" value="PsdUridine_synth_TruD"/>
</dbReference>
<dbReference type="OrthoDB" id="447290at2759"/>
<proteinExistence type="inferred from homology"/>
<dbReference type="InterPro" id="IPR020103">
    <property type="entry name" value="PsdUridine_synth_cat_dom_sf"/>
</dbReference>
<feature type="domain" description="TRUD" evidence="3">
    <location>
        <begin position="195"/>
        <end position="429"/>
    </location>
</feature>
<dbReference type="InterPro" id="IPR042214">
    <property type="entry name" value="TruD_catalytic"/>
</dbReference>
<dbReference type="PANTHER" id="PTHR13326">
    <property type="entry name" value="TRNA PSEUDOURIDINE SYNTHASE D"/>
    <property type="match status" value="1"/>
</dbReference>